<reference evidence="4" key="1">
    <citation type="submission" date="2011-02" db="EMBL/GenBank/DDBJ databases">
        <title>The Genome Sequence of Capsaspora owczarzaki ATCC 30864.</title>
        <authorList>
            <person name="Russ C."/>
            <person name="Cuomo C."/>
            <person name="Burger G."/>
            <person name="Gray M.W."/>
            <person name="Holland P.W.H."/>
            <person name="King N."/>
            <person name="Lang F.B.F."/>
            <person name="Roger A.J."/>
            <person name="Ruiz-Trillo I."/>
            <person name="Young S.K."/>
            <person name="Zeng Q."/>
            <person name="Gargeya S."/>
            <person name="Alvarado L."/>
            <person name="Berlin A."/>
            <person name="Chapman S.B."/>
            <person name="Chen Z."/>
            <person name="Freedman E."/>
            <person name="Gellesch M."/>
            <person name="Goldberg J."/>
            <person name="Griggs A."/>
            <person name="Gujja S."/>
            <person name="Heilman E."/>
            <person name="Heiman D."/>
            <person name="Howarth C."/>
            <person name="Mehta T."/>
            <person name="Neiman D."/>
            <person name="Pearson M."/>
            <person name="Roberts A."/>
            <person name="Saif S."/>
            <person name="Shea T."/>
            <person name="Shenoy N."/>
            <person name="Sisk P."/>
            <person name="Stolte C."/>
            <person name="Sykes S."/>
            <person name="White J."/>
            <person name="Yandava C."/>
            <person name="Haas B."/>
            <person name="Nusbaum C."/>
            <person name="Birren B."/>
        </authorList>
    </citation>
    <scope>NUCLEOTIDE SEQUENCE</scope>
    <source>
        <strain evidence="4">ATCC 30864</strain>
    </source>
</reference>
<organism evidence="3 4">
    <name type="scientific">Capsaspora owczarzaki (strain ATCC 30864)</name>
    <dbReference type="NCBI Taxonomy" id="595528"/>
    <lineage>
        <taxon>Eukaryota</taxon>
        <taxon>Filasterea</taxon>
        <taxon>Capsaspora</taxon>
    </lineage>
</organism>
<feature type="compositionally biased region" description="Low complexity" evidence="1">
    <location>
        <begin position="220"/>
        <end position="232"/>
    </location>
</feature>
<feature type="compositionally biased region" description="Low complexity" evidence="1">
    <location>
        <begin position="8"/>
        <end position="21"/>
    </location>
</feature>
<dbReference type="STRING" id="595528.A0A0D2UL00"/>
<dbReference type="InParanoid" id="A0A0D2UL00"/>
<feature type="compositionally biased region" description="Polar residues" evidence="1">
    <location>
        <begin position="40"/>
        <end position="49"/>
    </location>
</feature>
<dbReference type="GO" id="GO:0061172">
    <property type="term" value="P:regulation of establishment of bipolar cell polarity"/>
    <property type="evidence" value="ECO:0007669"/>
    <property type="project" value="TreeGrafter"/>
</dbReference>
<dbReference type="Gene3D" id="2.60.40.10">
    <property type="entry name" value="Immunoglobulins"/>
    <property type="match status" value="1"/>
</dbReference>
<name>A0A0D2UL00_CAPO3</name>
<gene>
    <name evidence="3" type="ORF">CAOG_006185</name>
</gene>
<dbReference type="AlphaFoldDB" id="A0A0D2UL00"/>
<feature type="compositionally biased region" description="Acidic residues" evidence="1">
    <location>
        <begin position="50"/>
        <end position="60"/>
    </location>
</feature>
<dbReference type="Proteomes" id="UP000008743">
    <property type="component" value="Unassembled WGS sequence"/>
</dbReference>
<feature type="region of interest" description="Disordered" evidence="1">
    <location>
        <begin position="218"/>
        <end position="244"/>
    </location>
</feature>
<dbReference type="InterPro" id="IPR036116">
    <property type="entry name" value="FN3_sf"/>
</dbReference>
<accession>A0A0D2UL00</accession>
<dbReference type="PhylomeDB" id="A0A0D2UL00"/>
<sequence length="1180" mass="126706">MSSDRRGSVISTTSTGSGAVGPRSQSAIAGATAGYRASRKNSIAPSFTSEIDEEVEEDADSLTSSASSASRKRSLIGTLKRVGTKLGAGRTSASNSPGGGNGAGDGESRRASISSASSRVSRRPTAQELFGLGVSAGGNVDSASSGIDPSVSLDSINLAATTAGLTLSPDQLHVIVCRLGSNPPYSPESRLLEAVQLGDFDTVRLLAPVVATSGTALRRSASTADTAGSSDSPTRRNSNADEERLPNINHIFEGQYTVLDVAALSSHSDITHWLLDHGAMHAPTTLDNKIWFALLKAWVSETWNRFDTVIELMNKDEIIKIYRKLRLYERQIRHFESSVVASAPSSVSLTCLSNTSLLVTFAPPYSSGNALLTNYAVSWSASPFTPDSPFSNPAGSSEPTIKTVYVNGHSSTFVIEPLPENAITFVRVAARNIQGLSPWQLASPRCLQLSSWKAINLAKPVVDLDVTASAIKDAQDYFSDRAKRHRDVERVVMGGSSSKVKQMMGVVPDSSHVALKIAPGSDWVPQMKLERTLQPNGIYLASLVFCDENNSVLITAKDETWPIVTLDPAYVGKRQFDEAHDIFTWMARVGAQWNTLHTLLQGVDDFDGLYDSSRAQCEFVKAAAYLRHVLGVELGRLHFRPLTLPNRASVVVTVLRVAKTADISEDLPHKWQTVLPTSLSQPPSLHSSFTTDRNGTENGSDKVSTNSPRPSFIAPDLVSRTSSSDFSVENVQNFGLGAFLNQLNNVWGTNPVAVAPALYHERSSSTASAASVQAAIQHNEPVVSIAATKLHDYTEHLLAAHVSLTTPLRRGVYVAHVMPINRINRVDVVVPRTTPHIVPHSLVREGSSQISAEEWSTLRRVVRRETTLSELQDQLAQLQDAITPSSTIDHFVQISKLQAGIRFCQEVTRATAQLTMSVSSLTSTLTANGSNAHGPHTPTQPSGLSPNTSTERLVLSPDPSSIRSRLQDAATHTAGHRIYCGEPIEVSSQVTLILILPPESTLRHISQGGLADSERFISLPLAVFENVHFLQYQASIYRMYAKLSVIVHHDKALLNQWSRQGHSAMAKEKAAEELDLISSVDHDLELSWKNVRWVKQAVQLGLALGSSSHSASTSSSGNLFGSPISSVSSIAATAGSSSVPSADAKNELFPLLLPSLNLTLGTATSTVSVGSATSDSDSNI</sequence>
<dbReference type="RefSeq" id="XP_004345775.2">
    <property type="nucleotide sequence ID" value="XM_004345725.2"/>
</dbReference>
<dbReference type="OrthoDB" id="2428204at2759"/>
<evidence type="ECO:0000256" key="1">
    <source>
        <dbReference type="SAM" id="MobiDB-lite"/>
    </source>
</evidence>
<feature type="region of interest" description="Disordered" evidence="1">
    <location>
        <begin position="925"/>
        <end position="951"/>
    </location>
</feature>
<dbReference type="InterPro" id="IPR003961">
    <property type="entry name" value="FN3_dom"/>
</dbReference>
<dbReference type="eggNOG" id="KOG4485">
    <property type="taxonomic scope" value="Eukaryota"/>
</dbReference>
<dbReference type="GO" id="GO:0000132">
    <property type="term" value="P:establishment of mitotic spindle orientation"/>
    <property type="evidence" value="ECO:0007669"/>
    <property type="project" value="TreeGrafter"/>
</dbReference>
<dbReference type="InterPro" id="IPR013783">
    <property type="entry name" value="Ig-like_fold"/>
</dbReference>
<protein>
    <recommendedName>
        <fullName evidence="2">Fibronectin type-III domain-containing protein</fullName>
    </recommendedName>
</protein>
<dbReference type="InterPro" id="IPR039269">
    <property type="entry name" value="ANKFN1"/>
</dbReference>
<feature type="domain" description="Fibronectin type-III" evidence="2">
    <location>
        <begin position="343"/>
        <end position="450"/>
    </location>
</feature>
<feature type="region of interest" description="Disordered" evidence="1">
    <location>
        <begin position="1"/>
        <end position="70"/>
    </location>
</feature>
<evidence type="ECO:0000313" key="3">
    <source>
        <dbReference type="EMBL" id="KJE95771.1"/>
    </source>
</evidence>
<dbReference type="PANTHER" id="PTHR21437">
    <property type="entry name" value="WIDE AWAKE"/>
    <property type="match status" value="1"/>
</dbReference>
<dbReference type="PROSITE" id="PS50853">
    <property type="entry name" value="FN3"/>
    <property type="match status" value="1"/>
</dbReference>
<feature type="compositionally biased region" description="Polar residues" evidence="1">
    <location>
        <begin position="927"/>
        <end position="951"/>
    </location>
</feature>
<dbReference type="EMBL" id="KE346369">
    <property type="protein sequence ID" value="KJE95771.1"/>
    <property type="molecule type" value="Genomic_DNA"/>
</dbReference>
<feature type="region of interest" description="Disordered" evidence="1">
    <location>
        <begin position="86"/>
        <end position="124"/>
    </location>
</feature>
<dbReference type="SUPFAM" id="SSF49265">
    <property type="entry name" value="Fibronectin type III"/>
    <property type="match status" value="1"/>
</dbReference>
<feature type="region of interest" description="Disordered" evidence="1">
    <location>
        <begin position="677"/>
        <end position="714"/>
    </location>
</feature>
<keyword evidence="4" id="KW-1185">Reference proteome</keyword>
<evidence type="ECO:0000259" key="2">
    <source>
        <dbReference type="PROSITE" id="PS50853"/>
    </source>
</evidence>
<dbReference type="SMART" id="SM00060">
    <property type="entry name" value="FN3"/>
    <property type="match status" value="1"/>
</dbReference>
<feature type="compositionally biased region" description="Polar residues" evidence="1">
    <location>
        <begin position="677"/>
        <end position="709"/>
    </location>
</feature>
<evidence type="ECO:0000313" key="4">
    <source>
        <dbReference type="Proteomes" id="UP000008743"/>
    </source>
</evidence>
<dbReference type="GO" id="GO:0005819">
    <property type="term" value="C:spindle"/>
    <property type="evidence" value="ECO:0007669"/>
    <property type="project" value="TreeGrafter"/>
</dbReference>
<proteinExistence type="predicted"/>
<dbReference type="PANTHER" id="PTHR21437:SF1">
    <property type="entry name" value="WIDE AWAKE"/>
    <property type="match status" value="1"/>
</dbReference>